<dbReference type="GO" id="GO:0035859">
    <property type="term" value="C:Seh1-associated complex"/>
    <property type="evidence" value="ECO:0007669"/>
    <property type="project" value="TreeGrafter"/>
</dbReference>
<keyword evidence="1 3" id="KW-0853">WD repeat</keyword>
<dbReference type="PROSITE" id="PS50082">
    <property type="entry name" value="WD_REPEATS_2"/>
    <property type="match status" value="2"/>
</dbReference>
<dbReference type="InterPro" id="IPR015943">
    <property type="entry name" value="WD40/YVTN_repeat-like_dom_sf"/>
</dbReference>
<sequence>MPYSHQNRRDGLFIIDLDNPHNLPSFLPQGGMWEIADVQWNPHSSWSNYILSTSGEKLLVWNLGQSSKTHIEHILQSHIRAITDINWHNSTPSRLATCAIDSWVWLWDLRAGTNPTTKIKPTMESATQVKWNFRNEHILASSHNNQVLVWDERKGSKPINEINAHDSKIYGVNWSRFSDHEITTCSLDKTIKKWDASKETASNEPLSVIRTEYPVWRARSLPFGRGILAQPQRGRNALDMYRYDLLDAPVHTFEGFSEMVTEFVWRGRGGDDDNPSMWKYFV</sequence>
<evidence type="ECO:0000256" key="2">
    <source>
        <dbReference type="ARBA" id="ARBA00022737"/>
    </source>
</evidence>
<dbReference type="PANTHER" id="PTHR46170:SF1">
    <property type="entry name" value="GATOR COMPLEX PROTEIN WDR59"/>
    <property type="match status" value="1"/>
</dbReference>
<evidence type="ECO:0000313" key="5">
    <source>
        <dbReference type="Proteomes" id="UP000054097"/>
    </source>
</evidence>
<name>A0A0C2WD06_SERVB</name>
<dbReference type="PROSITE" id="PS00678">
    <property type="entry name" value="WD_REPEATS_1"/>
    <property type="match status" value="1"/>
</dbReference>
<dbReference type="HOGENOM" id="CLU_009370_1_0_1"/>
<dbReference type="InterPro" id="IPR049567">
    <property type="entry name" value="WDR59-like"/>
</dbReference>
<gene>
    <name evidence="4" type="ORF">M408DRAFT_76048</name>
</gene>
<accession>A0A0C2WD06</accession>
<organism evidence="4 5">
    <name type="scientific">Serendipita vermifera MAFF 305830</name>
    <dbReference type="NCBI Taxonomy" id="933852"/>
    <lineage>
        <taxon>Eukaryota</taxon>
        <taxon>Fungi</taxon>
        <taxon>Dikarya</taxon>
        <taxon>Basidiomycota</taxon>
        <taxon>Agaricomycotina</taxon>
        <taxon>Agaricomycetes</taxon>
        <taxon>Sebacinales</taxon>
        <taxon>Serendipitaceae</taxon>
        <taxon>Serendipita</taxon>
    </lineage>
</organism>
<dbReference type="Pfam" id="PF00400">
    <property type="entry name" value="WD40"/>
    <property type="match status" value="1"/>
</dbReference>
<dbReference type="AlphaFoldDB" id="A0A0C2WD06"/>
<evidence type="ECO:0000256" key="1">
    <source>
        <dbReference type="ARBA" id="ARBA00022574"/>
    </source>
</evidence>
<dbReference type="SUPFAM" id="SSF50978">
    <property type="entry name" value="WD40 repeat-like"/>
    <property type="match status" value="1"/>
</dbReference>
<dbReference type="PANTHER" id="PTHR46170">
    <property type="entry name" value="GATOR COMPLEX PROTEIN WDR59"/>
    <property type="match status" value="1"/>
</dbReference>
<reference evidence="5" key="2">
    <citation type="submission" date="2015-01" db="EMBL/GenBank/DDBJ databases">
        <title>Evolutionary Origins and Diversification of the Mycorrhizal Mutualists.</title>
        <authorList>
            <consortium name="DOE Joint Genome Institute"/>
            <consortium name="Mycorrhizal Genomics Consortium"/>
            <person name="Kohler A."/>
            <person name="Kuo A."/>
            <person name="Nagy L.G."/>
            <person name="Floudas D."/>
            <person name="Copeland A."/>
            <person name="Barry K.W."/>
            <person name="Cichocki N."/>
            <person name="Veneault-Fourrey C."/>
            <person name="LaButti K."/>
            <person name="Lindquist E.A."/>
            <person name="Lipzen A."/>
            <person name="Lundell T."/>
            <person name="Morin E."/>
            <person name="Murat C."/>
            <person name="Riley R."/>
            <person name="Ohm R."/>
            <person name="Sun H."/>
            <person name="Tunlid A."/>
            <person name="Henrissat B."/>
            <person name="Grigoriev I.V."/>
            <person name="Hibbett D.S."/>
            <person name="Martin F."/>
        </authorList>
    </citation>
    <scope>NUCLEOTIDE SEQUENCE [LARGE SCALE GENOMIC DNA]</scope>
    <source>
        <strain evidence="5">MAFF 305830</strain>
    </source>
</reference>
<feature type="repeat" description="WD" evidence="3">
    <location>
        <begin position="75"/>
        <end position="117"/>
    </location>
</feature>
<dbReference type="InterPro" id="IPR036322">
    <property type="entry name" value="WD40_repeat_dom_sf"/>
</dbReference>
<dbReference type="Gene3D" id="2.130.10.10">
    <property type="entry name" value="YVTN repeat-like/Quinoprotein amine dehydrogenase"/>
    <property type="match status" value="1"/>
</dbReference>
<keyword evidence="2" id="KW-0677">Repeat</keyword>
<dbReference type="EMBL" id="KN824325">
    <property type="protein sequence ID" value="KIM24343.1"/>
    <property type="molecule type" value="Genomic_DNA"/>
</dbReference>
<dbReference type="OrthoDB" id="311712at2759"/>
<keyword evidence="5" id="KW-1185">Reference proteome</keyword>
<dbReference type="SMART" id="SM00320">
    <property type="entry name" value="WD40"/>
    <property type="match status" value="4"/>
</dbReference>
<dbReference type="InterPro" id="IPR019775">
    <property type="entry name" value="WD40_repeat_CS"/>
</dbReference>
<dbReference type="InterPro" id="IPR001680">
    <property type="entry name" value="WD40_rpt"/>
</dbReference>
<proteinExistence type="predicted"/>
<dbReference type="GO" id="GO:0034198">
    <property type="term" value="P:cellular response to amino acid starvation"/>
    <property type="evidence" value="ECO:0007669"/>
    <property type="project" value="TreeGrafter"/>
</dbReference>
<protein>
    <submittedName>
        <fullName evidence="4">Uncharacterized protein</fullName>
    </submittedName>
</protein>
<feature type="repeat" description="WD" evidence="3">
    <location>
        <begin position="162"/>
        <end position="204"/>
    </location>
</feature>
<dbReference type="GO" id="GO:0035591">
    <property type="term" value="F:signaling adaptor activity"/>
    <property type="evidence" value="ECO:0007669"/>
    <property type="project" value="TreeGrafter"/>
</dbReference>
<dbReference type="GO" id="GO:0005774">
    <property type="term" value="C:vacuolar membrane"/>
    <property type="evidence" value="ECO:0007669"/>
    <property type="project" value="TreeGrafter"/>
</dbReference>
<evidence type="ECO:0000256" key="3">
    <source>
        <dbReference type="PROSITE-ProRule" id="PRU00221"/>
    </source>
</evidence>
<dbReference type="GO" id="GO:1904263">
    <property type="term" value="P:positive regulation of TORC1 signaling"/>
    <property type="evidence" value="ECO:0007669"/>
    <property type="project" value="TreeGrafter"/>
</dbReference>
<dbReference type="Proteomes" id="UP000054097">
    <property type="component" value="Unassembled WGS sequence"/>
</dbReference>
<reference evidence="4 5" key="1">
    <citation type="submission" date="2014-04" db="EMBL/GenBank/DDBJ databases">
        <authorList>
            <consortium name="DOE Joint Genome Institute"/>
            <person name="Kuo A."/>
            <person name="Zuccaro A."/>
            <person name="Kohler A."/>
            <person name="Nagy L.G."/>
            <person name="Floudas D."/>
            <person name="Copeland A."/>
            <person name="Barry K.W."/>
            <person name="Cichocki N."/>
            <person name="Veneault-Fourrey C."/>
            <person name="LaButti K."/>
            <person name="Lindquist E.A."/>
            <person name="Lipzen A."/>
            <person name="Lundell T."/>
            <person name="Morin E."/>
            <person name="Murat C."/>
            <person name="Sun H."/>
            <person name="Tunlid A."/>
            <person name="Henrissat B."/>
            <person name="Grigoriev I.V."/>
            <person name="Hibbett D.S."/>
            <person name="Martin F."/>
            <person name="Nordberg H.P."/>
            <person name="Cantor M.N."/>
            <person name="Hua S.X."/>
        </authorList>
    </citation>
    <scope>NUCLEOTIDE SEQUENCE [LARGE SCALE GENOMIC DNA]</scope>
    <source>
        <strain evidence="4 5">MAFF 305830</strain>
    </source>
</reference>
<evidence type="ECO:0000313" key="4">
    <source>
        <dbReference type="EMBL" id="KIM24343.1"/>
    </source>
</evidence>
<dbReference type="STRING" id="933852.A0A0C2WD06"/>